<accession>A0A6A4P803</accession>
<comment type="caution">
    <text evidence="2">The sequence shown here is derived from an EMBL/GenBank/DDBJ whole genome shotgun (WGS) entry which is preliminary data.</text>
</comment>
<keyword evidence="3" id="KW-1185">Reference proteome</keyword>
<feature type="chain" id="PRO_5025394941" evidence="1">
    <location>
        <begin position="16"/>
        <end position="49"/>
    </location>
</feature>
<evidence type="ECO:0000313" key="2">
    <source>
        <dbReference type="EMBL" id="KAE9595468.1"/>
    </source>
</evidence>
<feature type="signal peptide" evidence="1">
    <location>
        <begin position="1"/>
        <end position="15"/>
    </location>
</feature>
<sequence length="49" mass="5487">MSLSLLLAIIPPLSTITPFSSLLGFHRFRSPSPLDGYRIRHNTFAVNTM</sequence>
<evidence type="ECO:0000256" key="1">
    <source>
        <dbReference type="SAM" id="SignalP"/>
    </source>
</evidence>
<evidence type="ECO:0000313" key="3">
    <source>
        <dbReference type="Proteomes" id="UP000447434"/>
    </source>
</evidence>
<organism evidence="2 3">
    <name type="scientific">Lupinus albus</name>
    <name type="common">White lupine</name>
    <name type="synonym">Lupinus termis</name>
    <dbReference type="NCBI Taxonomy" id="3870"/>
    <lineage>
        <taxon>Eukaryota</taxon>
        <taxon>Viridiplantae</taxon>
        <taxon>Streptophyta</taxon>
        <taxon>Embryophyta</taxon>
        <taxon>Tracheophyta</taxon>
        <taxon>Spermatophyta</taxon>
        <taxon>Magnoliopsida</taxon>
        <taxon>eudicotyledons</taxon>
        <taxon>Gunneridae</taxon>
        <taxon>Pentapetalae</taxon>
        <taxon>rosids</taxon>
        <taxon>fabids</taxon>
        <taxon>Fabales</taxon>
        <taxon>Fabaceae</taxon>
        <taxon>Papilionoideae</taxon>
        <taxon>50 kb inversion clade</taxon>
        <taxon>genistoids sensu lato</taxon>
        <taxon>core genistoids</taxon>
        <taxon>Genisteae</taxon>
        <taxon>Lupinus</taxon>
    </lineage>
</organism>
<keyword evidence="1" id="KW-0732">Signal</keyword>
<dbReference type="EMBL" id="WOCE01000017">
    <property type="protein sequence ID" value="KAE9595468.1"/>
    <property type="molecule type" value="Genomic_DNA"/>
</dbReference>
<protein>
    <submittedName>
        <fullName evidence="2">Uncharacterized protein</fullName>
    </submittedName>
</protein>
<gene>
    <name evidence="2" type="ORF">Lalb_Chr17g0339121</name>
</gene>
<dbReference type="Proteomes" id="UP000447434">
    <property type="component" value="Chromosome 17"/>
</dbReference>
<dbReference type="AlphaFoldDB" id="A0A6A4P803"/>
<reference evidence="3" key="1">
    <citation type="journal article" date="2020" name="Nat. Commun.">
        <title>Genome sequence of the cluster root forming white lupin.</title>
        <authorList>
            <person name="Hufnagel B."/>
            <person name="Marques A."/>
            <person name="Soriano A."/>
            <person name="Marques L."/>
            <person name="Divol F."/>
            <person name="Doumas P."/>
            <person name="Sallet E."/>
            <person name="Mancinotti D."/>
            <person name="Carrere S."/>
            <person name="Marande W."/>
            <person name="Arribat S."/>
            <person name="Keller J."/>
            <person name="Huneau C."/>
            <person name="Blein T."/>
            <person name="Aime D."/>
            <person name="Laguerre M."/>
            <person name="Taylor J."/>
            <person name="Schubert V."/>
            <person name="Nelson M."/>
            <person name="Geu-Flores F."/>
            <person name="Crespi M."/>
            <person name="Gallardo-Guerrero K."/>
            <person name="Delaux P.-M."/>
            <person name="Salse J."/>
            <person name="Berges H."/>
            <person name="Guyot R."/>
            <person name="Gouzy J."/>
            <person name="Peret B."/>
        </authorList>
    </citation>
    <scope>NUCLEOTIDE SEQUENCE [LARGE SCALE GENOMIC DNA]</scope>
    <source>
        <strain evidence="3">cv. Amiga</strain>
    </source>
</reference>
<proteinExistence type="predicted"/>
<name>A0A6A4P803_LUPAL</name>